<reference evidence="4" key="1">
    <citation type="submission" date="2013-11" db="EMBL/GenBank/DDBJ databases">
        <authorList>
            <person name="Aslett M."/>
        </authorList>
    </citation>
    <scope>NUCLEOTIDE SEQUENCE [LARGE SCALE GENOMIC DNA]</scope>
    <source>
        <strain evidence="4">Edinburgh</strain>
    </source>
</reference>
<proteinExistence type="predicted"/>
<feature type="coiled-coil region" evidence="1">
    <location>
        <begin position="580"/>
        <end position="612"/>
    </location>
</feature>
<dbReference type="PANTHER" id="PTHR23253:SF78">
    <property type="entry name" value="EUKARYOTIC TRANSLATION INITIATION FACTOR 4G1, ISOFORM B-RELATED"/>
    <property type="match status" value="1"/>
</dbReference>
<feature type="compositionally biased region" description="Basic and acidic residues" evidence="2">
    <location>
        <begin position="188"/>
        <end position="197"/>
    </location>
</feature>
<feature type="region of interest" description="Disordered" evidence="2">
    <location>
        <begin position="883"/>
        <end position="943"/>
    </location>
</feature>
<feature type="region of interest" description="Disordered" evidence="2">
    <location>
        <begin position="842"/>
        <end position="864"/>
    </location>
</feature>
<sequence length="1334" mass="148380">MMSLPWSSMFTRQPTTSTLDRRQEQCQTVVFGNSSSGQPVYGPPQNGISGYSTQNPVMNIAQTGVVQSLVNTVPATPRLMGYPSWGPEYIPQPHMYGSMTAAPPQFTSYPPSFLLPQNCNPPSYGPIYYTPTSYQPMQSNAYEVPQQPPPPPPPPKPKASRQVEIKDPITLKLVNLKEETSTVAASKESLERGHAKAEGPVVISEPQQQHPAQAEENLNGAGPVAIDVLSVQVTAEKPEMVTEDPQTMVRSSKEITNPDYIDDAPSAAAFLPTHEEPTIDKGNAQHDGSSLVSADENACPPVQPLANNEATEPRKASDASLVIRARSDGTEKATSARMEPMTEKELLDLVSQERARVPEMWSPMNFKGEKVYSRKFAFLLRHVDTTFKWHLPDECVVNRSLYDELRLQKDELKSELRDDMIQFGHLRGNYRGRSSGGRIGGKKPSVPTRPSLPANVQLQKSENAWKPNWKKPRELSADSLKTQELYKNVRNVLNKLTPKNLTDMTEQFNEHINSADTMDRMTGVVDIFFEKALSEPNYCNLYSQLCKSTYATTDKKKGKEFKTTLLSRCQREFLNMGRAVEERKDKEEELACAATEAEKERLSVELEDLLWNQKRRRNGNISFIGELYKENLLSLGIMLGCIGTLHNSNTEEGMECLCKLLSSIGHYLENGPNRASEEDLGKLDKLFKALPQKAEAFCSSRIKFMILDLIDLRNNGYRPRRPELQPKSTDEVQREMENKQRALELQTEQLKLTSEGFRQRRTGGGGGSGNRWSLFRSGSGQTGRSRSPIGGRLSSSSKGAGGGGGSSGGYMRTSGSSRLDDRSIAPPYNMTKYVQQGIKAGTLRPHGLPSKSRPDANSSAPASSEVLAENRFALLGVADDGSFSAPNYQKSEPSSPEPSRSRKGGNTSKSDGGRMTKIAKPTASARTFGDMNSSLSQPADQGESTMEEIYSILNDEKFKAIVCPLFDNDESDPEAYVKQIDHPERFVLVWFNHVIDGDLSSRRRLGKVLCHLIRREAISQQAVRLGMINMVRYAMDSTLEMDCPNLFSYFGDVIGSLLVSGGVGLVPCVPLLLPIVDIYGGIKGWRIVANVLLTIKSLTSMSETHALWWENGELNEKLKRDLDDSAVKRLFDEFNLGDLLTTSDDVSLLSNNSSSLKERLVKLNNFVRTVEPVDPREVIAFIERNFSDEEISEEDFIGALIESMCSRSVTDADDGQRIFSKERFDKLVPVLKEYIGNRPEAQRFALDKLTNLFVNLYECLQDMLVEMIKSCEELSAVSPESVLELFAACEKDMEMGFVFKDGSMLHLKKSLMMRLDGNDRSLHLASTTATLPKQ</sequence>
<evidence type="ECO:0000313" key="6">
    <source>
        <dbReference type="WBParaSite" id="TMUE_1000004248.2"/>
    </source>
</evidence>
<feature type="compositionally biased region" description="Low complexity" evidence="2">
    <location>
        <begin position="776"/>
        <end position="798"/>
    </location>
</feature>
<evidence type="ECO:0000313" key="4">
    <source>
        <dbReference type="Proteomes" id="UP000046395"/>
    </source>
</evidence>
<organism evidence="4 5">
    <name type="scientific">Trichuris muris</name>
    <name type="common">Mouse whipworm</name>
    <dbReference type="NCBI Taxonomy" id="70415"/>
    <lineage>
        <taxon>Eukaryota</taxon>
        <taxon>Metazoa</taxon>
        <taxon>Ecdysozoa</taxon>
        <taxon>Nematoda</taxon>
        <taxon>Enoplea</taxon>
        <taxon>Dorylaimia</taxon>
        <taxon>Trichinellida</taxon>
        <taxon>Trichuridae</taxon>
        <taxon>Trichuris</taxon>
    </lineage>
</organism>
<evidence type="ECO:0000259" key="3">
    <source>
        <dbReference type="SMART" id="SM00543"/>
    </source>
</evidence>
<feature type="region of interest" description="Disordered" evidence="2">
    <location>
        <begin position="181"/>
        <end position="201"/>
    </location>
</feature>
<dbReference type="WBParaSite" id="TMUE_1000004248.1">
    <property type="protein sequence ID" value="TMUE_1000004248.1"/>
    <property type="gene ID" value="WBGene00302516"/>
</dbReference>
<reference evidence="5" key="3">
    <citation type="submission" date="2019-12" db="UniProtKB">
        <authorList>
            <consortium name="WormBaseParasite"/>
        </authorList>
    </citation>
    <scope>IDENTIFICATION</scope>
</reference>
<dbReference type="Gene3D" id="1.25.40.180">
    <property type="match status" value="3"/>
</dbReference>
<keyword evidence="1" id="KW-0175">Coiled coil</keyword>
<protein>
    <submittedName>
        <fullName evidence="5 6">MIF4G domain-containing protein</fullName>
    </submittedName>
</protein>
<keyword evidence="4" id="KW-1185">Reference proteome</keyword>
<feature type="compositionally biased region" description="Gly residues" evidence="2">
    <location>
        <begin position="799"/>
        <end position="808"/>
    </location>
</feature>
<feature type="region of interest" description="Disordered" evidence="2">
    <location>
        <begin position="1"/>
        <end position="20"/>
    </location>
</feature>
<dbReference type="WBParaSite" id="TMUE_1000004248.6">
    <property type="protein sequence ID" value="TMUE_1000004248.6"/>
    <property type="gene ID" value="WBGene00302516"/>
</dbReference>
<dbReference type="PANTHER" id="PTHR23253">
    <property type="entry name" value="EUKARYOTIC TRANSLATION INITIATION FACTOR 4 GAMMA"/>
    <property type="match status" value="1"/>
</dbReference>
<dbReference type="GO" id="GO:0016281">
    <property type="term" value="C:eukaryotic translation initiation factor 4F complex"/>
    <property type="evidence" value="ECO:0007669"/>
    <property type="project" value="TreeGrafter"/>
</dbReference>
<feature type="compositionally biased region" description="Polar residues" evidence="2">
    <location>
        <begin position="930"/>
        <end position="943"/>
    </location>
</feature>
<feature type="compositionally biased region" description="Polar residues" evidence="2">
    <location>
        <begin position="1"/>
        <end position="18"/>
    </location>
</feature>
<dbReference type="SMART" id="SM00543">
    <property type="entry name" value="MIF4G"/>
    <property type="match status" value="1"/>
</dbReference>
<evidence type="ECO:0000256" key="2">
    <source>
        <dbReference type="SAM" id="MobiDB-lite"/>
    </source>
</evidence>
<evidence type="ECO:0000313" key="5">
    <source>
        <dbReference type="WBParaSite" id="TMUE_1000004248.1"/>
    </source>
</evidence>
<dbReference type="WBParaSite" id="TMUE_1000004248.2">
    <property type="protein sequence ID" value="TMUE_1000004248.2"/>
    <property type="gene ID" value="WBGene00302516"/>
</dbReference>
<dbReference type="GO" id="GO:0003743">
    <property type="term" value="F:translation initiation factor activity"/>
    <property type="evidence" value="ECO:0007669"/>
    <property type="project" value="TreeGrafter"/>
</dbReference>
<accession>A0A5S6QAM8</accession>
<evidence type="ECO:0000256" key="1">
    <source>
        <dbReference type="SAM" id="Coils"/>
    </source>
</evidence>
<feature type="domain" description="MIF4G" evidence="3">
    <location>
        <begin position="486"/>
        <end position="716"/>
    </location>
</feature>
<dbReference type="WBParaSite" id="TMUE_1000004248.4">
    <property type="protein sequence ID" value="TMUE_1000004248.4"/>
    <property type="gene ID" value="WBGene00302516"/>
</dbReference>
<feature type="region of interest" description="Disordered" evidence="2">
    <location>
        <begin position="140"/>
        <end position="162"/>
    </location>
</feature>
<dbReference type="SUPFAM" id="SSF48371">
    <property type="entry name" value="ARM repeat"/>
    <property type="match status" value="2"/>
</dbReference>
<feature type="compositionally biased region" description="Pro residues" evidence="2">
    <location>
        <begin position="146"/>
        <end position="157"/>
    </location>
</feature>
<feature type="region of interest" description="Disordered" evidence="2">
    <location>
        <begin position="432"/>
        <end position="452"/>
    </location>
</feature>
<dbReference type="Proteomes" id="UP000046395">
    <property type="component" value="Unassembled WGS sequence"/>
</dbReference>
<dbReference type="Pfam" id="PF02854">
    <property type="entry name" value="MIF4G"/>
    <property type="match status" value="1"/>
</dbReference>
<reference evidence="4" key="2">
    <citation type="submission" date="2014-03" db="EMBL/GenBank/DDBJ databases">
        <title>The whipworm genome and dual-species transcriptomics of an intimate host-pathogen interaction.</title>
        <authorList>
            <person name="Foth B.J."/>
            <person name="Tsai I.J."/>
            <person name="Reid A.J."/>
            <person name="Bancroft A.J."/>
            <person name="Nichol S."/>
            <person name="Tracey A."/>
            <person name="Holroyd N."/>
            <person name="Cotton J.A."/>
            <person name="Stanley E.J."/>
            <person name="Zarowiecki M."/>
            <person name="Liu J.Z."/>
            <person name="Huckvale T."/>
            <person name="Cooper P.J."/>
            <person name="Grencis R.K."/>
            <person name="Berriman M."/>
        </authorList>
    </citation>
    <scope>NUCLEOTIDE SEQUENCE [LARGE SCALE GENOMIC DNA]</scope>
    <source>
        <strain evidence="4">Edinburgh</strain>
    </source>
</reference>
<dbReference type="InterPro" id="IPR003890">
    <property type="entry name" value="MIF4G-like_typ-3"/>
</dbReference>
<dbReference type="GO" id="GO:0003729">
    <property type="term" value="F:mRNA binding"/>
    <property type="evidence" value="ECO:0007669"/>
    <property type="project" value="TreeGrafter"/>
</dbReference>
<dbReference type="STRING" id="70415.A0A5S6QAM8"/>
<dbReference type="WBParaSite" id="TMUE_1000004248.3">
    <property type="protein sequence ID" value="TMUE_1000004248.3"/>
    <property type="gene ID" value="WBGene00302516"/>
</dbReference>
<feature type="region of interest" description="Disordered" evidence="2">
    <location>
        <begin position="717"/>
        <end position="825"/>
    </location>
</feature>
<name>A0A5S6QAM8_TRIMR</name>
<dbReference type="WBParaSite" id="TMUE_1000004248.5">
    <property type="protein sequence ID" value="TMUE_1000004248.5"/>
    <property type="gene ID" value="WBGene00302516"/>
</dbReference>
<feature type="compositionally biased region" description="Basic and acidic residues" evidence="2">
    <location>
        <begin position="720"/>
        <end position="742"/>
    </location>
</feature>
<dbReference type="InterPro" id="IPR016024">
    <property type="entry name" value="ARM-type_fold"/>
</dbReference>